<comment type="function">
    <text evidence="8">Catalyzes the decarboxylative condensation of pimeloyl-[acyl-carrier protein] and L-alanine to produce 8-amino-7-oxononanoate (AON), [acyl-carrier protein], and carbon dioxide.</text>
</comment>
<feature type="binding site" evidence="8">
    <location>
        <position position="21"/>
    </location>
    <ligand>
        <name>substrate</name>
    </ligand>
</feature>
<feature type="binding site" evidence="8">
    <location>
        <begin position="108"/>
        <end position="109"/>
    </location>
    <ligand>
        <name>pyridoxal 5'-phosphate</name>
        <dbReference type="ChEBI" id="CHEBI:597326"/>
    </ligand>
</feature>
<dbReference type="CDD" id="cd06454">
    <property type="entry name" value="KBL_like"/>
    <property type="match status" value="1"/>
</dbReference>
<gene>
    <name evidence="8 11" type="primary">bioF</name>
    <name evidence="11" type="ORF">CEW83_04685</name>
</gene>
<feature type="modified residue" description="N6-(pyridoxal phosphate)lysine" evidence="8 9">
    <location>
        <position position="238"/>
    </location>
</feature>
<dbReference type="RefSeq" id="WP_108951207.1">
    <property type="nucleotide sequence ID" value="NZ_CP022187.1"/>
</dbReference>
<dbReference type="PANTHER" id="PTHR13693">
    <property type="entry name" value="CLASS II AMINOTRANSFERASE/8-AMINO-7-OXONONANOATE SYNTHASE"/>
    <property type="match status" value="1"/>
</dbReference>
<feature type="binding site" evidence="8">
    <location>
        <position position="207"/>
    </location>
    <ligand>
        <name>pyridoxal 5'-phosphate</name>
        <dbReference type="ChEBI" id="CHEBI:597326"/>
    </ligand>
</feature>
<dbReference type="GO" id="GO:0008710">
    <property type="term" value="F:8-amino-7-oxononanoate synthase activity"/>
    <property type="evidence" value="ECO:0007669"/>
    <property type="project" value="UniProtKB-UniRule"/>
</dbReference>
<feature type="binding site" evidence="8">
    <location>
        <position position="133"/>
    </location>
    <ligand>
        <name>substrate</name>
    </ligand>
</feature>
<dbReference type="EC" id="2.3.1.47" evidence="8"/>
<evidence type="ECO:0000256" key="1">
    <source>
        <dbReference type="ARBA" id="ARBA00001933"/>
    </source>
</evidence>
<dbReference type="Pfam" id="PF00155">
    <property type="entry name" value="Aminotran_1_2"/>
    <property type="match status" value="1"/>
</dbReference>
<dbReference type="GO" id="GO:0009102">
    <property type="term" value="P:biotin biosynthetic process"/>
    <property type="evidence" value="ECO:0007669"/>
    <property type="project" value="UniProtKB-UniRule"/>
</dbReference>
<evidence type="ECO:0000313" key="11">
    <source>
        <dbReference type="EMBL" id="AWI77509.1"/>
    </source>
</evidence>
<dbReference type="NCBIfam" id="TIGR00858">
    <property type="entry name" value="bioF"/>
    <property type="match status" value="1"/>
</dbReference>
<comment type="similarity">
    <text evidence="8">Belongs to the class-II pyridoxal-phosphate-dependent aminotransferase family. BioF subfamily.</text>
</comment>
<keyword evidence="4 8" id="KW-0808">Transferase</keyword>
<dbReference type="InterPro" id="IPR050087">
    <property type="entry name" value="AON_synthase_class-II"/>
</dbReference>
<organism evidence="11 12">
    <name type="scientific">Parazoarcus communis</name>
    <dbReference type="NCBI Taxonomy" id="41977"/>
    <lineage>
        <taxon>Bacteria</taxon>
        <taxon>Pseudomonadati</taxon>
        <taxon>Pseudomonadota</taxon>
        <taxon>Betaproteobacteria</taxon>
        <taxon>Rhodocyclales</taxon>
        <taxon>Zoogloeaceae</taxon>
        <taxon>Parazoarcus</taxon>
    </lineage>
</organism>
<evidence type="ECO:0000256" key="2">
    <source>
        <dbReference type="ARBA" id="ARBA00004746"/>
    </source>
</evidence>
<feature type="binding site" evidence="8">
    <location>
        <position position="235"/>
    </location>
    <ligand>
        <name>pyridoxal 5'-phosphate</name>
        <dbReference type="ChEBI" id="CHEBI:597326"/>
    </ligand>
</feature>
<accession>A0A2U8GUX9</accession>
<dbReference type="AlphaFoldDB" id="A0A2U8GUX9"/>
<evidence type="ECO:0000256" key="6">
    <source>
        <dbReference type="ARBA" id="ARBA00022898"/>
    </source>
</evidence>
<dbReference type="InterPro" id="IPR015421">
    <property type="entry name" value="PyrdxlP-dep_Trfase_major"/>
</dbReference>
<feature type="binding site" evidence="8">
    <location>
        <position position="179"/>
    </location>
    <ligand>
        <name>pyridoxal 5'-phosphate</name>
        <dbReference type="ChEBI" id="CHEBI:597326"/>
    </ligand>
</feature>
<dbReference type="KEGG" id="acom:CEW83_04685"/>
<evidence type="ECO:0000256" key="4">
    <source>
        <dbReference type="ARBA" id="ARBA00022679"/>
    </source>
</evidence>
<dbReference type="Gene3D" id="3.90.1150.10">
    <property type="entry name" value="Aspartate Aminotransferase, domain 1"/>
    <property type="match status" value="1"/>
</dbReference>
<dbReference type="Proteomes" id="UP000244930">
    <property type="component" value="Chromosome"/>
</dbReference>
<evidence type="ECO:0000313" key="12">
    <source>
        <dbReference type="Proteomes" id="UP000244930"/>
    </source>
</evidence>
<comment type="cofactor">
    <cofactor evidence="1 8 9">
        <name>pyridoxal 5'-phosphate</name>
        <dbReference type="ChEBI" id="CHEBI:597326"/>
    </cofactor>
</comment>
<dbReference type="InterPro" id="IPR022834">
    <property type="entry name" value="AONS_Proteobacteria"/>
</dbReference>
<evidence type="ECO:0000256" key="5">
    <source>
        <dbReference type="ARBA" id="ARBA00022756"/>
    </source>
</evidence>
<proteinExistence type="inferred from homology"/>
<dbReference type="Gene3D" id="3.40.640.10">
    <property type="entry name" value="Type I PLP-dependent aspartate aminotransferase-like (Major domain)"/>
    <property type="match status" value="1"/>
</dbReference>
<sequence>MTQLDLLRDDLRDLEQAHLMRQRRNNALPCAPLAVVDGREMLAFCSNDYLGLAGDPALADALAEGAQRWGAGSGASHLVSGHYDVQHTLEQGLASFIGCERALYFSTGYMANSGVIPALVGRGGAVFADRLNHASLVDGMLLSRAETHRYPHLDLAALERMLQASTARRKLIATDSVFSMDGDVAPLPDLLRLADTYDAWLMVDDAHGFGVLGPNGRGAVAEAGIASWRLILIGTLGKAAGVSGAFVAGQTELVEWLMQKARTYIFTTGAPPALAHALLCSLELILNGDERRTHLEHLIALFRGRLQLKRWQLMPSRTPIQPIRVGDNAEALALARALWDEGLWVPAIRPPTVPVGSARLRISLSAAHTESDVERLASTLNRLEHSL</sequence>
<dbReference type="UniPathway" id="UPA00078"/>
<feature type="binding site" evidence="8">
    <location>
        <position position="352"/>
    </location>
    <ligand>
        <name>substrate</name>
    </ligand>
</feature>
<dbReference type="PANTHER" id="PTHR13693:SF100">
    <property type="entry name" value="8-AMINO-7-OXONONANOATE SYNTHASE"/>
    <property type="match status" value="1"/>
</dbReference>
<keyword evidence="12" id="KW-1185">Reference proteome</keyword>
<protein>
    <recommendedName>
        <fullName evidence="8">8-amino-7-oxononanoate synthase</fullName>
        <shortName evidence="8">AONS</shortName>
        <ecNumber evidence="8">2.3.1.47</ecNumber>
    </recommendedName>
    <alternativeName>
        <fullName evidence="8">7-keto-8-amino-pelargonic acid synthase</fullName>
        <shortName evidence="8">7-KAP synthase</shortName>
        <shortName evidence="8">KAPA synthase</shortName>
    </alternativeName>
    <alternativeName>
        <fullName evidence="8">8-amino-7-ketopelargonate synthase</fullName>
    </alternativeName>
</protein>
<evidence type="ECO:0000259" key="10">
    <source>
        <dbReference type="Pfam" id="PF00155"/>
    </source>
</evidence>
<dbReference type="InterPro" id="IPR004723">
    <property type="entry name" value="AONS_Archaea/Proteobacteria"/>
</dbReference>
<evidence type="ECO:0000256" key="3">
    <source>
        <dbReference type="ARBA" id="ARBA00011738"/>
    </source>
</evidence>
<keyword evidence="5 8" id="KW-0093">Biotin biosynthesis</keyword>
<evidence type="ECO:0000256" key="9">
    <source>
        <dbReference type="PIRSR" id="PIRSR604723-51"/>
    </source>
</evidence>
<comment type="pathway">
    <text evidence="2 8">Cofactor biosynthesis; biotin biosynthesis.</text>
</comment>
<dbReference type="InterPro" id="IPR004839">
    <property type="entry name" value="Aminotransferase_I/II_large"/>
</dbReference>
<evidence type="ECO:0000256" key="7">
    <source>
        <dbReference type="ARBA" id="ARBA00047715"/>
    </source>
</evidence>
<feature type="domain" description="Aminotransferase class I/classII large" evidence="10">
    <location>
        <begin position="40"/>
        <end position="379"/>
    </location>
</feature>
<dbReference type="GO" id="GO:0030170">
    <property type="term" value="F:pyridoxal phosphate binding"/>
    <property type="evidence" value="ECO:0007669"/>
    <property type="project" value="UniProtKB-UniRule"/>
</dbReference>
<comment type="catalytic activity">
    <reaction evidence="7 8">
        <text>6-carboxyhexanoyl-[ACP] + L-alanine + H(+) = (8S)-8-amino-7-oxononanoate + holo-[ACP] + CO2</text>
        <dbReference type="Rhea" id="RHEA:42288"/>
        <dbReference type="Rhea" id="RHEA-COMP:9685"/>
        <dbReference type="Rhea" id="RHEA-COMP:9955"/>
        <dbReference type="ChEBI" id="CHEBI:15378"/>
        <dbReference type="ChEBI" id="CHEBI:16526"/>
        <dbReference type="ChEBI" id="CHEBI:57972"/>
        <dbReference type="ChEBI" id="CHEBI:64479"/>
        <dbReference type="ChEBI" id="CHEBI:78846"/>
        <dbReference type="ChEBI" id="CHEBI:149468"/>
        <dbReference type="EC" id="2.3.1.47"/>
    </reaction>
</comment>
<dbReference type="SUPFAM" id="SSF53383">
    <property type="entry name" value="PLP-dependent transferases"/>
    <property type="match status" value="1"/>
</dbReference>
<keyword evidence="6 8" id="KW-0663">Pyridoxal phosphate</keyword>
<comment type="subunit">
    <text evidence="3 8">Homodimer.</text>
</comment>
<dbReference type="InterPro" id="IPR015424">
    <property type="entry name" value="PyrdxlP-dep_Trfase"/>
</dbReference>
<dbReference type="InterPro" id="IPR015422">
    <property type="entry name" value="PyrdxlP-dep_Trfase_small"/>
</dbReference>
<dbReference type="EMBL" id="CP022187">
    <property type="protein sequence ID" value="AWI77509.1"/>
    <property type="molecule type" value="Genomic_DNA"/>
</dbReference>
<name>A0A2U8GUX9_9RHOO</name>
<dbReference type="HAMAP" id="MF_01693">
    <property type="entry name" value="BioF_aminotrans_2"/>
    <property type="match status" value="1"/>
</dbReference>
<reference evidence="11 12" key="1">
    <citation type="submission" date="2017-06" db="EMBL/GenBank/DDBJ databases">
        <title>Azoarcus.</title>
        <authorList>
            <person name="Woo J.-H."/>
            <person name="Kim H.-S."/>
        </authorList>
    </citation>
    <scope>NUCLEOTIDE SEQUENCE [LARGE SCALE GENOMIC DNA]</scope>
    <source>
        <strain evidence="11 12">TSPY31</strain>
    </source>
</reference>
<evidence type="ECO:0000256" key="8">
    <source>
        <dbReference type="HAMAP-Rule" id="MF_01693"/>
    </source>
</evidence>